<evidence type="ECO:0000313" key="1">
    <source>
        <dbReference type="EMBL" id="KKN08485.1"/>
    </source>
</evidence>
<name>A0A0F9MMG6_9ZZZZ</name>
<accession>A0A0F9MMG6</accession>
<dbReference type="AlphaFoldDB" id="A0A0F9MMG6"/>
<reference evidence="1" key="1">
    <citation type="journal article" date="2015" name="Nature">
        <title>Complex archaea that bridge the gap between prokaryotes and eukaryotes.</title>
        <authorList>
            <person name="Spang A."/>
            <person name="Saw J.H."/>
            <person name="Jorgensen S.L."/>
            <person name="Zaremba-Niedzwiedzka K."/>
            <person name="Martijn J."/>
            <person name="Lind A.E."/>
            <person name="van Eijk R."/>
            <person name="Schleper C."/>
            <person name="Guy L."/>
            <person name="Ettema T.J."/>
        </authorList>
    </citation>
    <scope>NUCLEOTIDE SEQUENCE</scope>
</reference>
<feature type="non-terminal residue" evidence="1">
    <location>
        <position position="40"/>
    </location>
</feature>
<comment type="caution">
    <text evidence="1">The sequence shown here is derived from an EMBL/GenBank/DDBJ whole genome shotgun (WGS) entry which is preliminary data.</text>
</comment>
<dbReference type="EMBL" id="LAZR01004450">
    <property type="protein sequence ID" value="KKN08485.1"/>
    <property type="molecule type" value="Genomic_DNA"/>
</dbReference>
<proteinExistence type="predicted"/>
<gene>
    <name evidence="1" type="ORF">LCGC14_1056030</name>
</gene>
<organism evidence="1">
    <name type="scientific">marine sediment metagenome</name>
    <dbReference type="NCBI Taxonomy" id="412755"/>
    <lineage>
        <taxon>unclassified sequences</taxon>
        <taxon>metagenomes</taxon>
        <taxon>ecological metagenomes</taxon>
    </lineage>
</organism>
<protein>
    <submittedName>
        <fullName evidence="1">Uncharacterized protein</fullName>
    </submittedName>
</protein>
<sequence length="40" mass="4761">MEEEVLILLENNMDILIQIQVGFREKKEQKILELLMLFVG</sequence>